<feature type="compositionally biased region" description="Low complexity" evidence="5">
    <location>
        <begin position="1"/>
        <end position="15"/>
    </location>
</feature>
<dbReference type="EMBL" id="ML179047">
    <property type="protein sequence ID" value="THV05678.1"/>
    <property type="molecule type" value="Genomic_DNA"/>
</dbReference>
<feature type="transmembrane region" description="Helical" evidence="6">
    <location>
        <begin position="314"/>
        <end position="334"/>
    </location>
</feature>
<dbReference type="Proteomes" id="UP000297245">
    <property type="component" value="Unassembled WGS sequence"/>
</dbReference>
<comment type="subcellular location">
    <subcellularLocation>
        <location evidence="1">Membrane</location>
        <topology evidence="1">Multi-pass membrane protein</topology>
    </subcellularLocation>
</comment>
<gene>
    <name evidence="8" type="ORF">K435DRAFT_646596</name>
</gene>
<evidence type="ECO:0000313" key="8">
    <source>
        <dbReference type="EMBL" id="THV05678.1"/>
    </source>
</evidence>
<dbReference type="GO" id="GO:0016020">
    <property type="term" value="C:membrane"/>
    <property type="evidence" value="ECO:0007669"/>
    <property type="project" value="UniProtKB-SubCell"/>
</dbReference>
<feature type="transmembrane region" description="Helical" evidence="6">
    <location>
        <begin position="384"/>
        <end position="408"/>
    </location>
</feature>
<feature type="compositionally biased region" description="Polar residues" evidence="5">
    <location>
        <begin position="241"/>
        <end position="258"/>
    </location>
</feature>
<dbReference type="InterPro" id="IPR004853">
    <property type="entry name" value="Sugar_P_trans_dom"/>
</dbReference>
<feature type="transmembrane region" description="Helical" evidence="6">
    <location>
        <begin position="354"/>
        <end position="377"/>
    </location>
</feature>
<feature type="transmembrane region" description="Helical" evidence="6">
    <location>
        <begin position="71"/>
        <end position="87"/>
    </location>
</feature>
<feature type="transmembrane region" description="Helical" evidence="6">
    <location>
        <begin position="211"/>
        <end position="230"/>
    </location>
</feature>
<evidence type="ECO:0000256" key="2">
    <source>
        <dbReference type="ARBA" id="ARBA00022692"/>
    </source>
</evidence>
<keyword evidence="9" id="KW-1185">Reference proteome</keyword>
<reference evidence="8 9" key="1">
    <citation type="journal article" date="2019" name="Nat. Ecol. Evol.">
        <title>Megaphylogeny resolves global patterns of mushroom evolution.</title>
        <authorList>
            <person name="Varga T."/>
            <person name="Krizsan K."/>
            <person name="Foldi C."/>
            <person name="Dima B."/>
            <person name="Sanchez-Garcia M."/>
            <person name="Sanchez-Ramirez S."/>
            <person name="Szollosi G.J."/>
            <person name="Szarkandi J.G."/>
            <person name="Papp V."/>
            <person name="Albert L."/>
            <person name="Andreopoulos W."/>
            <person name="Angelini C."/>
            <person name="Antonin V."/>
            <person name="Barry K.W."/>
            <person name="Bougher N.L."/>
            <person name="Buchanan P."/>
            <person name="Buyck B."/>
            <person name="Bense V."/>
            <person name="Catcheside P."/>
            <person name="Chovatia M."/>
            <person name="Cooper J."/>
            <person name="Damon W."/>
            <person name="Desjardin D."/>
            <person name="Finy P."/>
            <person name="Geml J."/>
            <person name="Haridas S."/>
            <person name="Hughes K."/>
            <person name="Justo A."/>
            <person name="Karasinski D."/>
            <person name="Kautmanova I."/>
            <person name="Kiss B."/>
            <person name="Kocsube S."/>
            <person name="Kotiranta H."/>
            <person name="LaButti K.M."/>
            <person name="Lechner B.E."/>
            <person name="Liimatainen K."/>
            <person name="Lipzen A."/>
            <person name="Lukacs Z."/>
            <person name="Mihaltcheva S."/>
            <person name="Morgado L.N."/>
            <person name="Niskanen T."/>
            <person name="Noordeloos M.E."/>
            <person name="Ohm R.A."/>
            <person name="Ortiz-Santana B."/>
            <person name="Ovrebo C."/>
            <person name="Racz N."/>
            <person name="Riley R."/>
            <person name="Savchenko A."/>
            <person name="Shiryaev A."/>
            <person name="Soop K."/>
            <person name="Spirin V."/>
            <person name="Szebenyi C."/>
            <person name="Tomsovsky M."/>
            <person name="Tulloss R.E."/>
            <person name="Uehling J."/>
            <person name="Grigoriev I.V."/>
            <person name="Vagvolgyi C."/>
            <person name="Papp T."/>
            <person name="Martin F.M."/>
            <person name="Miettinen O."/>
            <person name="Hibbett D.S."/>
            <person name="Nagy L.G."/>
        </authorList>
    </citation>
    <scope>NUCLEOTIDE SEQUENCE [LARGE SCALE GENOMIC DNA]</scope>
    <source>
        <strain evidence="8 9">CBS 962.96</strain>
    </source>
</reference>
<dbReference type="Pfam" id="PF03151">
    <property type="entry name" value="TPT"/>
    <property type="match status" value="2"/>
</dbReference>
<feature type="transmembrane region" description="Helical" evidence="6">
    <location>
        <begin position="187"/>
        <end position="205"/>
    </location>
</feature>
<dbReference type="PANTHER" id="PTHR11132">
    <property type="entry name" value="SOLUTE CARRIER FAMILY 35"/>
    <property type="match status" value="1"/>
</dbReference>
<dbReference type="AlphaFoldDB" id="A0A4S8MRG3"/>
<feature type="transmembrane region" description="Helical" evidence="6">
    <location>
        <begin position="135"/>
        <end position="156"/>
    </location>
</feature>
<proteinExistence type="predicted"/>
<feature type="transmembrane region" description="Helical" evidence="6">
    <location>
        <begin position="162"/>
        <end position="180"/>
    </location>
</feature>
<feature type="domain" description="Sugar phosphate transporter" evidence="7">
    <location>
        <begin position="73"/>
        <end position="231"/>
    </location>
</feature>
<evidence type="ECO:0000256" key="6">
    <source>
        <dbReference type="SAM" id="Phobius"/>
    </source>
</evidence>
<evidence type="ECO:0000256" key="4">
    <source>
        <dbReference type="ARBA" id="ARBA00023136"/>
    </source>
</evidence>
<sequence length="449" mass="48960">MSPTLQSPLSLSSRQRAFHPPTGSFHVPKQANPDYLLPLPSPSSSQTFSSSSSFSSKALPKFLTEISKSRILWLALYFFFNLGLTLYNKLVLVHFPFPYTLTAIHALFGTLGGHCLAWTGFYVPSKLNRKEMTVLVAFSTLYSINIAVSNLSLQLVTVPFHQVVRAATPIFVIVLSSLFLGKYSSRAKIISLIPVVLGVALATYGDYYFTVWGLLLTLLGTILAALKTIFTNVLQSPHPQSVSDSKSSWPDHQSNQTHWKPLTAPKPIPRFYPSSFPSLPSPNLNFIHTLRAFSAKLPMATISTARLHLHPLDLLHLLSPLALIQCLLLAHLSGELGSIFSESYSGFSSSHGGGGAFKMLGSLALNGLIAFGLNVVSFSANKKVGALGIAVAANIKQVLTILFAVSLFDLRITPLNLAGILLTLGGGAWFARVEWVERVERERMRKTAI</sequence>
<evidence type="ECO:0000256" key="1">
    <source>
        <dbReference type="ARBA" id="ARBA00004141"/>
    </source>
</evidence>
<dbReference type="InterPro" id="IPR050186">
    <property type="entry name" value="TPT_transporter"/>
</dbReference>
<evidence type="ECO:0000313" key="9">
    <source>
        <dbReference type="Proteomes" id="UP000297245"/>
    </source>
</evidence>
<evidence type="ECO:0000256" key="5">
    <source>
        <dbReference type="SAM" id="MobiDB-lite"/>
    </source>
</evidence>
<keyword evidence="4 6" id="KW-0472">Membrane</keyword>
<evidence type="ECO:0000256" key="3">
    <source>
        <dbReference type="ARBA" id="ARBA00022989"/>
    </source>
</evidence>
<evidence type="ECO:0000259" key="7">
    <source>
        <dbReference type="Pfam" id="PF03151"/>
    </source>
</evidence>
<feature type="transmembrane region" description="Helical" evidence="6">
    <location>
        <begin position="414"/>
        <end position="435"/>
    </location>
</feature>
<feature type="region of interest" description="Disordered" evidence="5">
    <location>
        <begin position="241"/>
        <end position="261"/>
    </location>
</feature>
<dbReference type="OrthoDB" id="10261634at2759"/>
<keyword evidence="3 6" id="KW-1133">Transmembrane helix</keyword>
<feature type="domain" description="Sugar phosphate transporter" evidence="7">
    <location>
        <begin position="285"/>
        <end position="426"/>
    </location>
</feature>
<feature type="transmembrane region" description="Helical" evidence="6">
    <location>
        <begin position="99"/>
        <end position="123"/>
    </location>
</feature>
<protein>
    <submittedName>
        <fullName evidence="8">TPT-domain-containing protein</fullName>
    </submittedName>
</protein>
<keyword evidence="2 6" id="KW-0812">Transmembrane</keyword>
<name>A0A4S8MRG3_DENBC</name>
<feature type="region of interest" description="Disordered" evidence="5">
    <location>
        <begin position="1"/>
        <end position="32"/>
    </location>
</feature>
<organism evidence="8 9">
    <name type="scientific">Dendrothele bispora (strain CBS 962.96)</name>
    <dbReference type="NCBI Taxonomy" id="1314807"/>
    <lineage>
        <taxon>Eukaryota</taxon>
        <taxon>Fungi</taxon>
        <taxon>Dikarya</taxon>
        <taxon>Basidiomycota</taxon>
        <taxon>Agaricomycotina</taxon>
        <taxon>Agaricomycetes</taxon>
        <taxon>Agaricomycetidae</taxon>
        <taxon>Agaricales</taxon>
        <taxon>Agaricales incertae sedis</taxon>
        <taxon>Dendrothele</taxon>
    </lineage>
</organism>
<accession>A0A4S8MRG3</accession>